<evidence type="ECO:0000313" key="6">
    <source>
        <dbReference type="Proteomes" id="UP000034803"/>
    </source>
</evidence>
<evidence type="ECO:0000256" key="3">
    <source>
        <dbReference type="RuleBase" id="RU362042"/>
    </source>
</evidence>
<feature type="transmembrane region" description="Helical" evidence="3">
    <location>
        <begin position="51"/>
        <end position="75"/>
    </location>
</feature>
<dbReference type="EMBL" id="LBOI01000007">
    <property type="protein sequence ID" value="KKP31612.1"/>
    <property type="molecule type" value="Genomic_DNA"/>
</dbReference>
<evidence type="ECO:0000313" key="5">
    <source>
        <dbReference type="EMBL" id="KKP31612.1"/>
    </source>
</evidence>
<comment type="caution">
    <text evidence="5">The sequence shown here is derived from an EMBL/GenBank/DDBJ whole genome shotgun (WGS) entry which is preliminary data.</text>
</comment>
<dbReference type="GO" id="GO:0006465">
    <property type="term" value="P:signal peptide processing"/>
    <property type="evidence" value="ECO:0007669"/>
    <property type="project" value="InterPro"/>
</dbReference>
<comment type="subcellular location">
    <subcellularLocation>
        <location evidence="3">Membrane</location>
        <topology evidence="3">Single-pass type II membrane protein</topology>
    </subcellularLocation>
</comment>
<dbReference type="InterPro" id="IPR035940">
    <property type="entry name" value="CAP_sf"/>
</dbReference>
<dbReference type="GO" id="GO:0016020">
    <property type="term" value="C:membrane"/>
    <property type="evidence" value="ECO:0007669"/>
    <property type="project" value="UniProtKB-SubCell"/>
</dbReference>
<dbReference type="CDD" id="cd06530">
    <property type="entry name" value="S26_SPase_I"/>
    <property type="match status" value="1"/>
</dbReference>
<dbReference type="NCBIfam" id="TIGR02227">
    <property type="entry name" value="sigpep_I_bact"/>
    <property type="match status" value="1"/>
</dbReference>
<feature type="domain" description="Peptidase S26" evidence="4">
    <location>
        <begin position="161"/>
        <end position="335"/>
    </location>
</feature>
<keyword evidence="3" id="KW-0472">Membrane</keyword>
<dbReference type="PRINTS" id="PR00727">
    <property type="entry name" value="LEADERPTASE"/>
</dbReference>
<dbReference type="InterPro" id="IPR019533">
    <property type="entry name" value="Peptidase_S26"/>
</dbReference>
<name>A0A0G0BKR0_9BACT</name>
<comment type="caution">
    <text evidence="3">Lacks conserved residue(s) required for the propagation of feature annotation.</text>
</comment>
<feature type="active site" evidence="2">
    <location>
        <position position="182"/>
    </location>
</feature>
<protein>
    <recommendedName>
        <fullName evidence="3">Signal peptidase I</fullName>
        <ecNumber evidence="3">3.4.21.89</ecNumber>
    </recommendedName>
</protein>
<dbReference type="InterPro" id="IPR000223">
    <property type="entry name" value="Pept_S26A_signal_pept_1"/>
</dbReference>
<keyword evidence="3" id="KW-0378">Hydrolase</keyword>
<keyword evidence="3" id="KW-1133">Transmembrane helix</keyword>
<keyword evidence="3" id="KW-0645">Protease</keyword>
<feature type="transmembrane region" description="Helical" evidence="3">
    <location>
        <begin position="135"/>
        <end position="160"/>
    </location>
</feature>
<dbReference type="EC" id="3.4.21.89" evidence="3"/>
<dbReference type="InterPro" id="IPR036286">
    <property type="entry name" value="LexA/Signal_pep-like_sf"/>
</dbReference>
<comment type="catalytic activity">
    <reaction evidence="3">
        <text>Cleavage of hydrophobic, N-terminal signal or leader sequences from secreted and periplasmic proteins.</text>
        <dbReference type="EC" id="3.4.21.89"/>
    </reaction>
</comment>
<sequence length="593" mass="67501">MKNLREKSSVWKVSIILFILSIITFAASLGIATSNFKGTIQETSFGNSEQFIYIMLGSFGIGVISFLIAVTTFSYKYNKGELKSEVRSIPYSIVKFLLTIAFLPIILIFNILNLKKVFFDIKSNGLSKTFNSKSLIAKTFQTIFISVLLLPFWVGGYFLLGMIAGSFLGYVSEDIAIVGTGSMYPTWPRGTKGKEPKELAKEIISTAGFLPFPNGLKINDKRIFGHTLERGDIITWSNDVTKALTSQNDGEPAGLLKRIIGLSGDTIELRNGILYLNSQPQKEPYTAKPRSTFGEKFLKECQVVTVPEGEFFAMGDNRKGSADSREIGFAPIKDINRVLPMSKQKDKLDKNWRDTTLDLDESIKPKIDKEKFLELLNNIRKEKGVSELKYQTKLEKSAELRGKAILKYEDFEQKKYTMEKSMADAGYWNTFWWEVPIQGYYEADELIENYLERDWTDAKETWFDKRFDDIGVAEVEGSLNGCPTQIIVIHVAGYVPPNYKQSDIDSWKPSLDGLRNIQSGWANLKNNVSFYSQHKSEIDRINEIISIRITRTNSIISTMTENKWLSVEQNRWIKEDQDLYNEQESLANKLNSK</sequence>
<dbReference type="GO" id="GO:0004252">
    <property type="term" value="F:serine-type endopeptidase activity"/>
    <property type="evidence" value="ECO:0007669"/>
    <property type="project" value="InterPro"/>
</dbReference>
<dbReference type="PANTHER" id="PTHR43390:SF1">
    <property type="entry name" value="CHLOROPLAST PROCESSING PEPTIDASE"/>
    <property type="match status" value="1"/>
</dbReference>
<dbReference type="PANTHER" id="PTHR43390">
    <property type="entry name" value="SIGNAL PEPTIDASE I"/>
    <property type="match status" value="1"/>
</dbReference>
<dbReference type="Gene3D" id="2.10.109.10">
    <property type="entry name" value="Umud Fragment, subunit A"/>
    <property type="match status" value="1"/>
</dbReference>
<accession>A0A0G0BKR0</accession>
<gene>
    <name evidence="5" type="ORF">UR21_C0007G0029</name>
</gene>
<feature type="transmembrane region" description="Helical" evidence="3">
    <location>
        <begin position="12"/>
        <end position="31"/>
    </location>
</feature>
<dbReference type="Pfam" id="PF10502">
    <property type="entry name" value="Peptidase_S26"/>
    <property type="match status" value="1"/>
</dbReference>
<dbReference type="Gene3D" id="3.40.33.10">
    <property type="entry name" value="CAP"/>
    <property type="match status" value="1"/>
</dbReference>
<dbReference type="GO" id="GO:0009003">
    <property type="term" value="F:signal peptidase activity"/>
    <property type="evidence" value="ECO:0007669"/>
    <property type="project" value="UniProtKB-EC"/>
</dbReference>
<keyword evidence="3" id="KW-0812">Transmembrane</keyword>
<dbReference type="AlphaFoldDB" id="A0A0G0BKR0"/>
<reference evidence="5 6" key="1">
    <citation type="journal article" date="2015" name="Nature">
        <title>rRNA introns, odd ribosomes, and small enigmatic genomes across a large radiation of phyla.</title>
        <authorList>
            <person name="Brown C.T."/>
            <person name="Hug L.A."/>
            <person name="Thomas B.C."/>
            <person name="Sharon I."/>
            <person name="Castelle C.J."/>
            <person name="Singh A."/>
            <person name="Wilkins M.J."/>
            <person name="Williams K.H."/>
            <person name="Banfield J.F."/>
        </authorList>
    </citation>
    <scope>NUCLEOTIDE SEQUENCE [LARGE SCALE GENOMIC DNA]</scope>
</reference>
<organism evidence="5 6">
    <name type="scientific">Candidatus Woesebacteria bacterium GW2011_GWC2_31_9</name>
    <dbReference type="NCBI Taxonomy" id="1618586"/>
    <lineage>
        <taxon>Bacteria</taxon>
        <taxon>Candidatus Woeseibacteriota</taxon>
    </lineage>
</organism>
<evidence type="ECO:0000256" key="1">
    <source>
        <dbReference type="ARBA" id="ARBA00009370"/>
    </source>
</evidence>
<feature type="transmembrane region" description="Helical" evidence="3">
    <location>
        <begin position="96"/>
        <end position="115"/>
    </location>
</feature>
<feature type="active site" evidence="2">
    <location>
        <position position="257"/>
    </location>
</feature>
<dbReference type="SUPFAM" id="SSF51306">
    <property type="entry name" value="LexA/Signal peptidase"/>
    <property type="match status" value="1"/>
</dbReference>
<comment type="similarity">
    <text evidence="1 3">Belongs to the peptidase S26 family.</text>
</comment>
<evidence type="ECO:0000259" key="4">
    <source>
        <dbReference type="Pfam" id="PF10502"/>
    </source>
</evidence>
<dbReference type="Proteomes" id="UP000034803">
    <property type="component" value="Unassembled WGS sequence"/>
</dbReference>
<proteinExistence type="inferred from homology"/>
<evidence type="ECO:0000256" key="2">
    <source>
        <dbReference type="PIRSR" id="PIRSR600223-1"/>
    </source>
</evidence>